<dbReference type="AlphaFoldDB" id="A0A4Y2REJ5"/>
<keyword evidence="1" id="KW-0472">Membrane</keyword>
<evidence type="ECO:0000313" key="2">
    <source>
        <dbReference type="EMBL" id="GBN74192.1"/>
    </source>
</evidence>
<keyword evidence="1" id="KW-0812">Transmembrane</keyword>
<organism evidence="2 3">
    <name type="scientific">Araneus ventricosus</name>
    <name type="common">Orbweaver spider</name>
    <name type="synonym">Epeira ventricosa</name>
    <dbReference type="NCBI Taxonomy" id="182803"/>
    <lineage>
        <taxon>Eukaryota</taxon>
        <taxon>Metazoa</taxon>
        <taxon>Ecdysozoa</taxon>
        <taxon>Arthropoda</taxon>
        <taxon>Chelicerata</taxon>
        <taxon>Arachnida</taxon>
        <taxon>Araneae</taxon>
        <taxon>Araneomorphae</taxon>
        <taxon>Entelegynae</taxon>
        <taxon>Araneoidea</taxon>
        <taxon>Araneidae</taxon>
        <taxon>Araneus</taxon>
    </lineage>
</organism>
<proteinExistence type="predicted"/>
<keyword evidence="3" id="KW-1185">Reference proteome</keyword>
<gene>
    <name evidence="2" type="ORF">AVEN_82245_1</name>
</gene>
<evidence type="ECO:0000313" key="3">
    <source>
        <dbReference type="Proteomes" id="UP000499080"/>
    </source>
</evidence>
<name>A0A4Y2REJ5_ARAVE</name>
<feature type="transmembrane region" description="Helical" evidence="1">
    <location>
        <begin position="167"/>
        <end position="192"/>
    </location>
</feature>
<reference evidence="2 3" key="1">
    <citation type="journal article" date="2019" name="Sci. Rep.">
        <title>Orb-weaving spider Araneus ventricosus genome elucidates the spidroin gene catalogue.</title>
        <authorList>
            <person name="Kono N."/>
            <person name="Nakamura H."/>
            <person name="Ohtoshi R."/>
            <person name="Moran D.A.P."/>
            <person name="Shinohara A."/>
            <person name="Yoshida Y."/>
            <person name="Fujiwara M."/>
            <person name="Mori M."/>
            <person name="Tomita M."/>
            <person name="Arakawa K."/>
        </authorList>
    </citation>
    <scope>NUCLEOTIDE SEQUENCE [LARGE SCALE GENOMIC DNA]</scope>
</reference>
<feature type="transmembrane region" description="Helical" evidence="1">
    <location>
        <begin position="212"/>
        <end position="230"/>
    </location>
</feature>
<protein>
    <submittedName>
        <fullName evidence="2">Uncharacterized protein</fullName>
    </submittedName>
</protein>
<evidence type="ECO:0000256" key="1">
    <source>
        <dbReference type="SAM" id="Phobius"/>
    </source>
</evidence>
<dbReference type="EMBL" id="BGPR01016805">
    <property type="protein sequence ID" value="GBN74192.1"/>
    <property type="molecule type" value="Genomic_DNA"/>
</dbReference>
<comment type="caution">
    <text evidence="2">The sequence shown here is derived from an EMBL/GenBank/DDBJ whole genome shotgun (WGS) entry which is preliminary data.</text>
</comment>
<dbReference type="Proteomes" id="UP000499080">
    <property type="component" value="Unassembled WGS sequence"/>
</dbReference>
<accession>A0A4Y2REJ5</accession>
<sequence length="267" mass="29671">MFGAVVKNGSCAIKPLPTNQVPNPILLNFGLLKAKSYVGGQASSRWRGAEVWSRGYLLRCRSRHLTAVQMGFPPCHLITVGITSNQLFKWKKTSMRSLSTSHGAELYKIAFKLKELISCLEQVDYLADQTGFEATINTNEFGTKSDSPSASSSIPLHQALYFESRTFWGGIILDALIALFATSTISTLIILVAHFGLVKKGYKYLMAIDSSYFTLGIAFLAGVLFALIFLRREPNIEPTVQRWVLMPTFNNEDHQDSDVDNDSEEGF</sequence>
<keyword evidence="1" id="KW-1133">Transmembrane helix</keyword>